<dbReference type="PROSITE" id="PS50222">
    <property type="entry name" value="EF_HAND_2"/>
    <property type="match status" value="1"/>
</dbReference>
<dbReference type="InterPro" id="IPR011992">
    <property type="entry name" value="EF-hand-dom_pair"/>
</dbReference>
<dbReference type="PROSITE" id="PS00018">
    <property type="entry name" value="EF_HAND_1"/>
    <property type="match status" value="1"/>
</dbReference>
<organism evidence="8 9">
    <name type="scientific">Bos indicus</name>
    <name type="common">Zebu</name>
    <dbReference type="NCBI Taxonomy" id="9915"/>
    <lineage>
        <taxon>Eukaryota</taxon>
        <taxon>Metazoa</taxon>
        <taxon>Chordata</taxon>
        <taxon>Craniata</taxon>
        <taxon>Vertebrata</taxon>
        <taxon>Euteleostomi</taxon>
        <taxon>Mammalia</taxon>
        <taxon>Eutheria</taxon>
        <taxon>Laurasiatheria</taxon>
        <taxon>Artiodactyla</taxon>
        <taxon>Ruminantia</taxon>
        <taxon>Pecora</taxon>
        <taxon>Bovidae</taxon>
        <taxon>Bovinae</taxon>
        <taxon>Bos</taxon>
    </lineage>
</organism>
<evidence type="ECO:0000313" key="9">
    <source>
        <dbReference type="RefSeq" id="XP_070642523.1"/>
    </source>
</evidence>
<feature type="domain" description="EF-hand" evidence="7">
    <location>
        <begin position="102"/>
        <end position="137"/>
    </location>
</feature>
<gene>
    <name evidence="9" type="primary">EFCAB7</name>
</gene>
<keyword evidence="5" id="KW-0472">Membrane</keyword>
<dbReference type="GeneID" id="109556208"/>
<dbReference type="SMART" id="SM00054">
    <property type="entry name" value="EFh"/>
    <property type="match status" value="3"/>
</dbReference>
<evidence type="ECO:0000256" key="6">
    <source>
        <dbReference type="SAM" id="MobiDB-lite"/>
    </source>
</evidence>
<keyword evidence="3" id="KW-0677">Repeat</keyword>
<proteinExistence type="predicted"/>
<dbReference type="Gene3D" id="1.10.238.10">
    <property type="entry name" value="EF-hand"/>
    <property type="match status" value="2"/>
</dbReference>
<dbReference type="InterPro" id="IPR002048">
    <property type="entry name" value="EF_hand_dom"/>
</dbReference>
<accession>A0ABM4S3Z5</accession>
<evidence type="ECO:0000313" key="8">
    <source>
        <dbReference type="Proteomes" id="UP001652663"/>
    </source>
</evidence>
<keyword evidence="2" id="KW-0479">Metal-binding</keyword>
<evidence type="ECO:0000256" key="2">
    <source>
        <dbReference type="ARBA" id="ARBA00022723"/>
    </source>
</evidence>
<evidence type="ECO:0000256" key="4">
    <source>
        <dbReference type="ARBA" id="ARBA00022837"/>
    </source>
</evidence>
<evidence type="ECO:0000259" key="7">
    <source>
        <dbReference type="PROSITE" id="PS50222"/>
    </source>
</evidence>
<evidence type="ECO:0000256" key="1">
    <source>
        <dbReference type="ARBA" id="ARBA00004370"/>
    </source>
</evidence>
<dbReference type="CDD" id="cd00051">
    <property type="entry name" value="EFh"/>
    <property type="match status" value="1"/>
</dbReference>
<reference evidence="9" key="1">
    <citation type="submission" date="2025-08" db="UniProtKB">
        <authorList>
            <consortium name="RefSeq"/>
        </authorList>
    </citation>
    <scope>IDENTIFICATION</scope>
    <source>
        <tissue evidence="9">Blood</tissue>
    </source>
</reference>
<dbReference type="SUPFAM" id="SSF47473">
    <property type="entry name" value="EF-hand"/>
    <property type="match status" value="2"/>
</dbReference>
<dbReference type="Pfam" id="PF13499">
    <property type="entry name" value="EF-hand_7"/>
    <property type="match status" value="1"/>
</dbReference>
<sequence length="545" mass="61833">MAISPGSDAAFSGQKPTHSESPRSKKFLLTEEEIFYMNCRAAYLTVFKSSLDNIISKDQLYLALQHAGRNPSQKTINKYWTSQTAKLNFDDFCIILRKEKPTSKAELLKSFKQLDVNDNGSILHTDLYKLLTKKGEKMTREEVNAIINLADVNADGKFDYIKFCKLYMATNEQCLKTTLEKLEVDSKLRRQQFGSHVEGSPERAPSPVAKASPRIIRKADQESFSNKGDTRNSSLATARQFKTSVSFTVTMGADSNQNSKLIEPHSIKTFGWTGELGPGIYWLVPSTTGCRLRKEVKPVTEEAQLVYRDETGELFLTKEFRSTLSDIFEVIDLDGNGLLSLEEYNFFELRTSGEKCDEDAWAVCRENFDTKKNELTRQGFMDLNLMEANDREGDPRDLWVTLHSMGYNKALELTEACPFVIDIYADKCKPRIKAVHMEACSGQLEKAICKSVLNKGNAKVMDGYENIIIYTYKRDTWITAVIENKSDDKVIIHVNNELSENCVNNRGLGIFAVEVAPNSTMVCQHVMALNERQEWIYYCVYSLIS</sequence>
<evidence type="ECO:0000256" key="3">
    <source>
        <dbReference type="ARBA" id="ARBA00022737"/>
    </source>
</evidence>
<evidence type="ECO:0000256" key="5">
    <source>
        <dbReference type="ARBA" id="ARBA00023136"/>
    </source>
</evidence>
<dbReference type="PANTHER" id="PTHR46819:SF1">
    <property type="entry name" value="EF-HAND CALCIUM-BINDING DOMAIN-CONTAINING PROTEIN 7"/>
    <property type="match status" value="1"/>
</dbReference>
<keyword evidence="8" id="KW-1185">Reference proteome</keyword>
<dbReference type="RefSeq" id="XP_070642523.1">
    <property type="nucleotide sequence ID" value="XM_070786422.1"/>
</dbReference>
<dbReference type="PANTHER" id="PTHR46819">
    <property type="entry name" value="EF-HAND CALCIUM-BINDING DOMAIN-CONTAINING PROTEIN 7"/>
    <property type="match status" value="1"/>
</dbReference>
<comment type="subcellular location">
    <subcellularLocation>
        <location evidence="1">Membrane</location>
    </subcellularLocation>
</comment>
<feature type="region of interest" description="Disordered" evidence="6">
    <location>
        <begin position="1"/>
        <end position="23"/>
    </location>
</feature>
<dbReference type="InterPro" id="IPR052266">
    <property type="entry name" value="Miro-EF-hand_domain"/>
</dbReference>
<dbReference type="Proteomes" id="UP001652663">
    <property type="component" value="Chromosome 3"/>
</dbReference>
<protein>
    <submittedName>
        <fullName evidence="9">EF-hand calcium-binding domain-containing protein 7 isoform X2</fullName>
    </submittedName>
</protein>
<name>A0ABM4S3Z5_BOSIN</name>
<dbReference type="InterPro" id="IPR018247">
    <property type="entry name" value="EF_Hand_1_Ca_BS"/>
</dbReference>
<keyword evidence="4" id="KW-0106">Calcium</keyword>
<feature type="region of interest" description="Disordered" evidence="6">
    <location>
        <begin position="192"/>
        <end position="212"/>
    </location>
</feature>